<evidence type="ECO:0000313" key="3">
    <source>
        <dbReference type="EMBL" id="GAA3562137.1"/>
    </source>
</evidence>
<feature type="domain" description="Methyltransferase" evidence="2">
    <location>
        <begin position="54"/>
        <end position="180"/>
    </location>
</feature>
<dbReference type="Pfam" id="PF13847">
    <property type="entry name" value="Methyltransf_31"/>
    <property type="match status" value="1"/>
</dbReference>
<keyword evidence="3" id="KW-0808">Transferase</keyword>
<feature type="region of interest" description="Disordered" evidence="1">
    <location>
        <begin position="1"/>
        <end position="27"/>
    </location>
</feature>
<dbReference type="CDD" id="cd02440">
    <property type="entry name" value="AdoMet_MTases"/>
    <property type="match status" value="1"/>
</dbReference>
<dbReference type="SUPFAM" id="SSF53335">
    <property type="entry name" value="S-adenosyl-L-methionine-dependent methyltransferases"/>
    <property type="match status" value="1"/>
</dbReference>
<dbReference type="PANTHER" id="PTHR42912">
    <property type="entry name" value="METHYLTRANSFERASE"/>
    <property type="match status" value="1"/>
</dbReference>
<dbReference type="EMBL" id="BAAAYR010000001">
    <property type="protein sequence ID" value="GAA3562137.1"/>
    <property type="molecule type" value="Genomic_DNA"/>
</dbReference>
<protein>
    <submittedName>
        <fullName evidence="3">Methyltransferase domain-containing protein</fullName>
    </submittedName>
</protein>
<dbReference type="GO" id="GO:0032259">
    <property type="term" value="P:methylation"/>
    <property type="evidence" value="ECO:0007669"/>
    <property type="project" value="UniProtKB-KW"/>
</dbReference>
<proteinExistence type="predicted"/>
<gene>
    <name evidence="3" type="ORF">GCM10022197_17210</name>
</gene>
<keyword evidence="3" id="KW-0489">Methyltransferase</keyword>
<dbReference type="Proteomes" id="UP001500767">
    <property type="component" value="Unassembled WGS sequence"/>
</dbReference>
<organism evidence="3 4">
    <name type="scientific">Microlunatus spumicola</name>
    <dbReference type="NCBI Taxonomy" id="81499"/>
    <lineage>
        <taxon>Bacteria</taxon>
        <taxon>Bacillati</taxon>
        <taxon>Actinomycetota</taxon>
        <taxon>Actinomycetes</taxon>
        <taxon>Propionibacteriales</taxon>
        <taxon>Propionibacteriaceae</taxon>
        <taxon>Microlunatus</taxon>
    </lineage>
</organism>
<keyword evidence="4" id="KW-1185">Reference proteome</keyword>
<dbReference type="InterPro" id="IPR050508">
    <property type="entry name" value="Methyltransf_Superfamily"/>
</dbReference>
<name>A0ABP6X8K1_9ACTN</name>
<evidence type="ECO:0000259" key="2">
    <source>
        <dbReference type="Pfam" id="PF13847"/>
    </source>
</evidence>
<evidence type="ECO:0000313" key="4">
    <source>
        <dbReference type="Proteomes" id="UP001500767"/>
    </source>
</evidence>
<dbReference type="PANTHER" id="PTHR42912:SF93">
    <property type="entry name" value="N6-ADENOSINE-METHYLTRANSFERASE TMT1A"/>
    <property type="match status" value="1"/>
</dbReference>
<evidence type="ECO:0000256" key="1">
    <source>
        <dbReference type="SAM" id="MobiDB-lite"/>
    </source>
</evidence>
<sequence>MSSTEADRPAPDAGAPEGPRETYSHGHHASVLAAHGRRTAATSAAYLLPHLRPDHVLLDVGAGPGTITVDLAAHVARVDGLDPAPAAVAAAQELVASRGVDNVRIATGDVYALDAADDTYDVVHAHQVLQHLADPVAALREMRRVCRPGGLVAVRDADYATMTWFPQSEELTRWLALYEAIARANGGEPDAGRRLKSWALEAGFDDVTATGSVWCYASDEDLAWWTGTWAERLTASSFATSALAHGLADRDELGRLAEGWLAFGQDPRAWFLVPHGEVLAVA</sequence>
<dbReference type="InterPro" id="IPR025714">
    <property type="entry name" value="Methyltranfer_dom"/>
</dbReference>
<dbReference type="RefSeq" id="WP_204911367.1">
    <property type="nucleotide sequence ID" value="NZ_BAAAYR010000001.1"/>
</dbReference>
<dbReference type="Gene3D" id="3.40.50.150">
    <property type="entry name" value="Vaccinia Virus protein VP39"/>
    <property type="match status" value="1"/>
</dbReference>
<accession>A0ABP6X8K1</accession>
<dbReference type="InterPro" id="IPR029063">
    <property type="entry name" value="SAM-dependent_MTases_sf"/>
</dbReference>
<reference evidence="4" key="1">
    <citation type="journal article" date="2019" name="Int. J. Syst. Evol. Microbiol.">
        <title>The Global Catalogue of Microorganisms (GCM) 10K type strain sequencing project: providing services to taxonomists for standard genome sequencing and annotation.</title>
        <authorList>
            <consortium name="The Broad Institute Genomics Platform"/>
            <consortium name="The Broad Institute Genome Sequencing Center for Infectious Disease"/>
            <person name="Wu L."/>
            <person name="Ma J."/>
        </authorList>
    </citation>
    <scope>NUCLEOTIDE SEQUENCE [LARGE SCALE GENOMIC DNA]</scope>
    <source>
        <strain evidence="4">JCM 16540</strain>
    </source>
</reference>
<feature type="compositionally biased region" description="Basic and acidic residues" evidence="1">
    <location>
        <begin position="1"/>
        <end position="10"/>
    </location>
</feature>
<dbReference type="GO" id="GO:0008168">
    <property type="term" value="F:methyltransferase activity"/>
    <property type="evidence" value="ECO:0007669"/>
    <property type="project" value="UniProtKB-KW"/>
</dbReference>
<comment type="caution">
    <text evidence="3">The sequence shown here is derived from an EMBL/GenBank/DDBJ whole genome shotgun (WGS) entry which is preliminary data.</text>
</comment>